<organism evidence="1 2">
    <name type="scientific">Alosa alosa</name>
    <name type="common">allis shad</name>
    <dbReference type="NCBI Taxonomy" id="278164"/>
    <lineage>
        <taxon>Eukaryota</taxon>
        <taxon>Metazoa</taxon>
        <taxon>Chordata</taxon>
        <taxon>Craniata</taxon>
        <taxon>Vertebrata</taxon>
        <taxon>Euteleostomi</taxon>
        <taxon>Actinopterygii</taxon>
        <taxon>Neopterygii</taxon>
        <taxon>Teleostei</taxon>
        <taxon>Clupei</taxon>
        <taxon>Clupeiformes</taxon>
        <taxon>Clupeoidei</taxon>
        <taxon>Clupeidae</taxon>
        <taxon>Alosa</taxon>
    </lineage>
</organism>
<keyword evidence="2" id="KW-1185">Reference proteome</keyword>
<evidence type="ECO:0000313" key="1">
    <source>
        <dbReference type="EMBL" id="KAG5278074.1"/>
    </source>
</evidence>
<comment type="caution">
    <text evidence="1">The sequence shown here is derived from an EMBL/GenBank/DDBJ whole genome shotgun (WGS) entry which is preliminary data.</text>
</comment>
<gene>
    <name evidence="1" type="ORF">AALO_G00094900</name>
</gene>
<dbReference type="EMBL" id="JADWDJ010000007">
    <property type="protein sequence ID" value="KAG5278074.1"/>
    <property type="molecule type" value="Genomic_DNA"/>
</dbReference>
<name>A0AAV6GSH9_9TELE</name>
<sequence>MGSKMAPSFASFYCGFFEQEYIWDQRNPHLQHITNWKRRIKRLCSREEDFQTQAQDLEARFNDRQCKPEWITGARRRFEDVPAGWPTSGRPPGA</sequence>
<evidence type="ECO:0000313" key="2">
    <source>
        <dbReference type="Proteomes" id="UP000823561"/>
    </source>
</evidence>
<accession>A0AAV6GSH9</accession>
<dbReference type="AlphaFoldDB" id="A0AAV6GSH9"/>
<dbReference type="Proteomes" id="UP000823561">
    <property type="component" value="Chromosome 7"/>
</dbReference>
<proteinExistence type="predicted"/>
<reference evidence="1" key="1">
    <citation type="submission" date="2020-10" db="EMBL/GenBank/DDBJ databases">
        <title>Chromosome-scale genome assembly of the Allis shad, Alosa alosa.</title>
        <authorList>
            <person name="Margot Z."/>
            <person name="Christophe K."/>
            <person name="Cabau C."/>
            <person name="Louis A."/>
            <person name="Berthelot C."/>
            <person name="Parey E."/>
            <person name="Roest Crollius H."/>
            <person name="Montfort J."/>
            <person name="Robinson-Rechavi M."/>
            <person name="Bucao C."/>
            <person name="Bouchez O."/>
            <person name="Gislard M."/>
            <person name="Lluch J."/>
            <person name="Milhes M."/>
            <person name="Lampietro C."/>
            <person name="Lopez Roques C."/>
            <person name="Donnadieu C."/>
            <person name="Braasch I."/>
            <person name="Desvignes T."/>
            <person name="Postlethwait J."/>
            <person name="Bobe J."/>
            <person name="Guiguen Y."/>
        </authorList>
    </citation>
    <scope>NUCLEOTIDE SEQUENCE</scope>
    <source>
        <strain evidence="1">M-15738</strain>
        <tissue evidence="1">Blood</tissue>
    </source>
</reference>
<protein>
    <submittedName>
        <fullName evidence="1">Uncharacterized protein</fullName>
    </submittedName>
</protein>